<dbReference type="PANTHER" id="PTHR36440:SF1">
    <property type="entry name" value="PUTATIVE (AFU_ORTHOLOGUE AFUA_8G07350)-RELATED"/>
    <property type="match status" value="1"/>
</dbReference>
<dbReference type="Proteomes" id="UP000248553">
    <property type="component" value="Unassembled WGS sequence"/>
</dbReference>
<organism evidence="2 3">
    <name type="scientific">Hymenobacter edaphi</name>
    <dbReference type="NCBI Taxonomy" id="2211146"/>
    <lineage>
        <taxon>Bacteria</taxon>
        <taxon>Pseudomonadati</taxon>
        <taxon>Bacteroidota</taxon>
        <taxon>Cytophagia</taxon>
        <taxon>Cytophagales</taxon>
        <taxon>Hymenobacteraceae</taxon>
        <taxon>Hymenobacter</taxon>
    </lineage>
</organism>
<dbReference type="Pfam" id="PF07883">
    <property type="entry name" value="Cupin_2"/>
    <property type="match status" value="1"/>
</dbReference>
<evidence type="ECO:0000313" key="3">
    <source>
        <dbReference type="Proteomes" id="UP000248553"/>
    </source>
</evidence>
<name>A0A328BS79_9BACT</name>
<gene>
    <name evidence="2" type="ORF">DLM85_00805</name>
</gene>
<dbReference type="SUPFAM" id="SSF51182">
    <property type="entry name" value="RmlC-like cupins"/>
    <property type="match status" value="1"/>
</dbReference>
<proteinExistence type="predicted"/>
<accession>A0A328BS79</accession>
<dbReference type="AlphaFoldDB" id="A0A328BS79"/>
<evidence type="ECO:0000259" key="1">
    <source>
        <dbReference type="Pfam" id="PF07883"/>
    </source>
</evidence>
<dbReference type="InterPro" id="IPR011051">
    <property type="entry name" value="RmlC_Cupin_sf"/>
</dbReference>
<feature type="domain" description="Cupin type-2" evidence="1">
    <location>
        <begin position="74"/>
        <end position="140"/>
    </location>
</feature>
<reference evidence="3" key="1">
    <citation type="submission" date="2018-05" db="EMBL/GenBank/DDBJ databases">
        <authorList>
            <person name="Nie L."/>
        </authorList>
    </citation>
    <scope>NUCLEOTIDE SEQUENCE [LARGE SCALE GENOMIC DNA]</scope>
    <source>
        <strain evidence="3">NL</strain>
    </source>
</reference>
<dbReference type="Gene3D" id="2.60.120.10">
    <property type="entry name" value="Jelly Rolls"/>
    <property type="match status" value="1"/>
</dbReference>
<dbReference type="OrthoDB" id="9794183at2"/>
<evidence type="ECO:0000313" key="2">
    <source>
        <dbReference type="EMBL" id="RAK69439.1"/>
    </source>
</evidence>
<protein>
    <recommendedName>
        <fullName evidence="1">Cupin type-2 domain-containing protein</fullName>
    </recommendedName>
</protein>
<sequence>MQRRSFLQLSALAPVATFPLPVWLRPLAGDLPGKSVLVRAGKDRSDQPFRFLDAWFTVKVSGRDTEGRCVIFDTLRQGTAGPALHYHKDCEEWFCVQTGTFRFQVGEETLLLQPGDSLLVPRGVNHAFVKTSPGDARLLLMHQPAGTMEEFFRTASKLADQRLEARIALAAQHDIHIVGQPLKPD</sequence>
<dbReference type="InterPro" id="IPR053146">
    <property type="entry name" value="QDO-like"/>
</dbReference>
<dbReference type="EMBL" id="QHKM01000001">
    <property type="protein sequence ID" value="RAK69439.1"/>
    <property type="molecule type" value="Genomic_DNA"/>
</dbReference>
<dbReference type="RefSeq" id="WP_111476175.1">
    <property type="nucleotide sequence ID" value="NZ_QHKM01000001.1"/>
</dbReference>
<dbReference type="PANTHER" id="PTHR36440">
    <property type="entry name" value="PUTATIVE (AFU_ORTHOLOGUE AFUA_8G07350)-RELATED"/>
    <property type="match status" value="1"/>
</dbReference>
<dbReference type="InterPro" id="IPR013096">
    <property type="entry name" value="Cupin_2"/>
</dbReference>
<comment type="caution">
    <text evidence="2">The sequence shown here is derived from an EMBL/GenBank/DDBJ whole genome shotgun (WGS) entry which is preliminary data.</text>
</comment>
<dbReference type="InterPro" id="IPR014710">
    <property type="entry name" value="RmlC-like_jellyroll"/>
</dbReference>
<keyword evidence="3" id="KW-1185">Reference proteome</keyword>